<evidence type="ECO:0000313" key="3">
    <source>
        <dbReference type="Proteomes" id="UP000542813"/>
    </source>
</evidence>
<feature type="domain" description="NAD-dependent epimerase/dehydratase" evidence="1">
    <location>
        <begin position="3"/>
        <end position="162"/>
    </location>
</feature>
<dbReference type="AlphaFoldDB" id="A0A7W9GS61"/>
<keyword evidence="3" id="KW-1185">Reference proteome</keyword>
<accession>A0A7W9GS61</accession>
<dbReference type="InterPro" id="IPR036291">
    <property type="entry name" value="NAD(P)-bd_dom_sf"/>
</dbReference>
<dbReference type="PANTHER" id="PTHR43245">
    <property type="entry name" value="BIFUNCTIONAL POLYMYXIN RESISTANCE PROTEIN ARNA"/>
    <property type="match status" value="1"/>
</dbReference>
<dbReference type="InterPro" id="IPR050177">
    <property type="entry name" value="Lipid_A_modif_metabolic_enz"/>
</dbReference>
<dbReference type="SUPFAM" id="SSF51735">
    <property type="entry name" value="NAD(P)-binding Rossmann-fold domains"/>
    <property type="match status" value="1"/>
</dbReference>
<proteinExistence type="predicted"/>
<dbReference type="RefSeq" id="WP_184824179.1">
    <property type="nucleotide sequence ID" value="NZ_JACHMM010000001.1"/>
</dbReference>
<dbReference type="Proteomes" id="UP000542813">
    <property type="component" value="Unassembled WGS sequence"/>
</dbReference>
<dbReference type="InterPro" id="IPR001509">
    <property type="entry name" value="Epimerase_deHydtase"/>
</dbReference>
<dbReference type="Gene3D" id="3.40.50.720">
    <property type="entry name" value="NAD(P)-binding Rossmann-like Domain"/>
    <property type="match status" value="1"/>
</dbReference>
<organism evidence="2 3">
    <name type="scientific">Jiangella mangrovi</name>
    <dbReference type="NCBI Taxonomy" id="1524084"/>
    <lineage>
        <taxon>Bacteria</taxon>
        <taxon>Bacillati</taxon>
        <taxon>Actinomycetota</taxon>
        <taxon>Actinomycetes</taxon>
        <taxon>Jiangellales</taxon>
        <taxon>Jiangellaceae</taxon>
        <taxon>Jiangella</taxon>
    </lineage>
</organism>
<dbReference type="Pfam" id="PF01370">
    <property type="entry name" value="Epimerase"/>
    <property type="match status" value="1"/>
</dbReference>
<evidence type="ECO:0000313" key="2">
    <source>
        <dbReference type="EMBL" id="MBB5789065.1"/>
    </source>
</evidence>
<gene>
    <name evidence="2" type="ORF">HD601_003640</name>
</gene>
<dbReference type="EMBL" id="JACHMM010000001">
    <property type="protein sequence ID" value="MBB5789065.1"/>
    <property type="molecule type" value="Genomic_DNA"/>
</dbReference>
<comment type="caution">
    <text evidence="2">The sequence shown here is derived from an EMBL/GenBank/DDBJ whole genome shotgun (WGS) entry which is preliminary data.</text>
</comment>
<evidence type="ECO:0000259" key="1">
    <source>
        <dbReference type="Pfam" id="PF01370"/>
    </source>
</evidence>
<name>A0A7W9GS61_9ACTN</name>
<protein>
    <submittedName>
        <fullName evidence="2">Nucleoside-diphosphate-sugar epimerase</fullName>
    </submittedName>
</protein>
<reference evidence="2 3" key="1">
    <citation type="submission" date="2020-08" db="EMBL/GenBank/DDBJ databases">
        <title>Sequencing the genomes of 1000 actinobacteria strains.</title>
        <authorList>
            <person name="Klenk H.-P."/>
        </authorList>
    </citation>
    <scope>NUCLEOTIDE SEQUENCE [LARGE SCALE GENOMIC DNA]</scope>
    <source>
        <strain evidence="2 3">DSM 102122</strain>
    </source>
</reference>
<sequence>MHVLVIGGAGLVGSTVVPHLAARHRVRVLDRRVADASGVESVVGDVRSADDVAAAVEGVDGVVHLAAGFPTRHDDAAGMRAAFELNVASLHLTAVTAAAAGVSALAHVSSMSVFADYAKRRVDTTAAPDAADPYGLTKRLGEQVLAALAPSLGMAVSSLRLVYPTTDEAWPEWASSQGGGRTRVMRMRGGPPIPSLAASDLAAAIERALEYRGPYRAFSVTADVTGVSVVPDDTQSVLAWSPVRVPGWVAD</sequence>